<dbReference type="InterPro" id="IPR036397">
    <property type="entry name" value="RNaseH_sf"/>
</dbReference>
<evidence type="ECO:0000313" key="4">
    <source>
        <dbReference type="EMBL" id="MBB6563781.1"/>
    </source>
</evidence>
<protein>
    <submittedName>
        <fullName evidence="4">Ribonuclease D</fullName>
    </submittedName>
</protein>
<dbReference type="InterPro" id="IPR012337">
    <property type="entry name" value="RNaseH-like_sf"/>
</dbReference>
<dbReference type="PANTHER" id="PTHR13620:SF104">
    <property type="entry name" value="EXONUCLEASE 3'-5' DOMAIN-CONTAINING PROTEIN 2"/>
    <property type="match status" value="1"/>
</dbReference>
<organism evidence="4 5">
    <name type="scientific">Acidovorax soli</name>
    <dbReference type="NCBI Taxonomy" id="592050"/>
    <lineage>
        <taxon>Bacteria</taxon>
        <taxon>Pseudomonadati</taxon>
        <taxon>Pseudomonadota</taxon>
        <taxon>Betaproteobacteria</taxon>
        <taxon>Burkholderiales</taxon>
        <taxon>Comamonadaceae</taxon>
        <taxon>Acidovorax</taxon>
    </lineage>
</organism>
<accession>A0A7X0PLU0</accession>
<dbReference type="RefSeq" id="WP_184865154.1">
    <property type="nucleotide sequence ID" value="NZ_JACHLK010000023.1"/>
</dbReference>
<dbReference type="GO" id="GO:0005737">
    <property type="term" value="C:cytoplasm"/>
    <property type="evidence" value="ECO:0007669"/>
    <property type="project" value="TreeGrafter"/>
</dbReference>
<dbReference type="Gene3D" id="3.30.420.10">
    <property type="entry name" value="Ribonuclease H-like superfamily/Ribonuclease H"/>
    <property type="match status" value="1"/>
</dbReference>
<gene>
    <name evidence="4" type="ORF">HNP48_006507</name>
</gene>
<keyword evidence="1" id="KW-0540">Nuclease</keyword>
<proteinExistence type="predicted"/>
<name>A0A7X0PLU0_9BURK</name>
<dbReference type="InterPro" id="IPR002562">
    <property type="entry name" value="3'-5'_exonuclease_dom"/>
</dbReference>
<sequence length="206" mass="22403">MIRPFTERTVPGKEEIALLAPFARLAPDRIALVSTADQAQRAGEELAASTAWGFDTESKPTFVQGEVSDGPHVVQLSTLDKAWVFQLHDEGCRHLVAQLLARPGVTKAGFGLGDDKKRIVAKLGVEPAGVLELNHVFRQQGYRKDMGVKGAVAVLFNQRFIKSKKAATSNWANPKLTESQLVYAANDAYAAARVYHALGQPIGERP</sequence>
<dbReference type="Pfam" id="PF01612">
    <property type="entry name" value="DNA_pol_A_exo1"/>
    <property type="match status" value="1"/>
</dbReference>
<dbReference type="InterPro" id="IPR051132">
    <property type="entry name" value="3-5_Exonuclease_domain"/>
</dbReference>
<reference evidence="4 5" key="1">
    <citation type="submission" date="2020-08" db="EMBL/GenBank/DDBJ databases">
        <title>Functional genomics of gut bacteria from endangered species of beetles.</title>
        <authorList>
            <person name="Carlos-Shanley C."/>
        </authorList>
    </citation>
    <scope>NUCLEOTIDE SEQUENCE [LARGE SCALE GENOMIC DNA]</scope>
    <source>
        <strain evidence="4 5">S00198</strain>
    </source>
</reference>
<dbReference type="Proteomes" id="UP000575083">
    <property type="component" value="Unassembled WGS sequence"/>
</dbReference>
<evidence type="ECO:0000259" key="3">
    <source>
        <dbReference type="Pfam" id="PF01612"/>
    </source>
</evidence>
<dbReference type="AlphaFoldDB" id="A0A7X0PLU0"/>
<dbReference type="GO" id="GO:0008408">
    <property type="term" value="F:3'-5' exonuclease activity"/>
    <property type="evidence" value="ECO:0007669"/>
    <property type="project" value="InterPro"/>
</dbReference>
<dbReference type="GO" id="GO:0006139">
    <property type="term" value="P:nucleobase-containing compound metabolic process"/>
    <property type="evidence" value="ECO:0007669"/>
    <property type="project" value="InterPro"/>
</dbReference>
<dbReference type="SUPFAM" id="SSF53098">
    <property type="entry name" value="Ribonuclease H-like"/>
    <property type="match status" value="1"/>
</dbReference>
<keyword evidence="2" id="KW-0378">Hydrolase</keyword>
<dbReference type="EMBL" id="JACHLK010000023">
    <property type="protein sequence ID" value="MBB6563781.1"/>
    <property type="molecule type" value="Genomic_DNA"/>
</dbReference>
<dbReference type="GO" id="GO:0003676">
    <property type="term" value="F:nucleic acid binding"/>
    <property type="evidence" value="ECO:0007669"/>
    <property type="project" value="InterPro"/>
</dbReference>
<evidence type="ECO:0000313" key="5">
    <source>
        <dbReference type="Proteomes" id="UP000575083"/>
    </source>
</evidence>
<evidence type="ECO:0000256" key="2">
    <source>
        <dbReference type="ARBA" id="ARBA00022801"/>
    </source>
</evidence>
<comment type="caution">
    <text evidence="4">The sequence shown here is derived from an EMBL/GenBank/DDBJ whole genome shotgun (WGS) entry which is preliminary data.</text>
</comment>
<evidence type="ECO:0000256" key="1">
    <source>
        <dbReference type="ARBA" id="ARBA00022722"/>
    </source>
</evidence>
<keyword evidence="5" id="KW-1185">Reference proteome</keyword>
<dbReference type="CDD" id="cd06141">
    <property type="entry name" value="WRN_exo"/>
    <property type="match status" value="1"/>
</dbReference>
<dbReference type="PANTHER" id="PTHR13620">
    <property type="entry name" value="3-5 EXONUCLEASE"/>
    <property type="match status" value="1"/>
</dbReference>
<feature type="domain" description="3'-5' exonuclease" evidence="3">
    <location>
        <begin position="32"/>
        <end position="199"/>
    </location>
</feature>